<feature type="transmembrane region" description="Helical" evidence="1">
    <location>
        <begin position="77"/>
        <end position="95"/>
    </location>
</feature>
<feature type="non-terminal residue" evidence="2">
    <location>
        <position position="1"/>
    </location>
</feature>
<evidence type="ECO:0000256" key="1">
    <source>
        <dbReference type="SAM" id="Phobius"/>
    </source>
</evidence>
<proteinExistence type="predicted"/>
<dbReference type="EMBL" id="UINC01166707">
    <property type="protein sequence ID" value="SVD68807.1"/>
    <property type="molecule type" value="Genomic_DNA"/>
</dbReference>
<gene>
    <name evidence="2" type="ORF">METZ01_LOCUS421661</name>
</gene>
<organism evidence="2">
    <name type="scientific">marine metagenome</name>
    <dbReference type="NCBI Taxonomy" id="408172"/>
    <lineage>
        <taxon>unclassified sequences</taxon>
        <taxon>metagenomes</taxon>
        <taxon>ecological metagenomes</taxon>
    </lineage>
</organism>
<feature type="transmembrane region" description="Helical" evidence="1">
    <location>
        <begin position="6"/>
        <end position="31"/>
    </location>
</feature>
<feature type="transmembrane region" description="Helical" evidence="1">
    <location>
        <begin position="52"/>
        <end position="71"/>
    </location>
</feature>
<reference evidence="2" key="1">
    <citation type="submission" date="2018-05" db="EMBL/GenBank/DDBJ databases">
        <authorList>
            <person name="Lanie J.A."/>
            <person name="Ng W.-L."/>
            <person name="Kazmierczak K.M."/>
            <person name="Andrzejewski T.M."/>
            <person name="Davidsen T.M."/>
            <person name="Wayne K.J."/>
            <person name="Tettelin H."/>
            <person name="Glass J.I."/>
            <person name="Rusch D."/>
            <person name="Podicherti R."/>
            <person name="Tsui H.-C.T."/>
            <person name="Winkler M.E."/>
        </authorList>
    </citation>
    <scope>NUCLEOTIDE SEQUENCE</scope>
</reference>
<keyword evidence="1" id="KW-1133">Transmembrane helix</keyword>
<protein>
    <recommendedName>
        <fullName evidence="3">Undecaprenyl/decaprenyl-phosphate alpha-N-acetylglucosaminyl 1-phosphate transferase</fullName>
    </recommendedName>
</protein>
<name>A0A382XC94_9ZZZZ</name>
<feature type="non-terminal residue" evidence="2">
    <location>
        <position position="96"/>
    </location>
</feature>
<keyword evidence="1" id="KW-0812">Transmembrane</keyword>
<keyword evidence="1" id="KW-0472">Membrane</keyword>
<sequence>VTGRWIEFTGIFAVAAILCLFLTPSLGRLAVRYRLFDWPDSHKGHHQPTPHLGGLAIVVSFSLAIFFAALTNPPVSGRDELFIVMAAAVVLAALGL</sequence>
<accession>A0A382XC94</accession>
<evidence type="ECO:0000313" key="2">
    <source>
        <dbReference type="EMBL" id="SVD68807.1"/>
    </source>
</evidence>
<evidence type="ECO:0008006" key="3">
    <source>
        <dbReference type="Google" id="ProtNLM"/>
    </source>
</evidence>
<dbReference type="AlphaFoldDB" id="A0A382XC94"/>